<protein>
    <recommendedName>
        <fullName evidence="1">Protein kinase domain-containing protein</fullName>
    </recommendedName>
</protein>
<feature type="domain" description="Protein kinase" evidence="1">
    <location>
        <begin position="16"/>
        <end position="291"/>
    </location>
</feature>
<dbReference type="PANTHER" id="PTHR24348:SF71">
    <property type="entry name" value="PROTEIN KINASE DOMAIN-CONTAINING PROTEIN"/>
    <property type="match status" value="1"/>
</dbReference>
<dbReference type="GO" id="GO:0005524">
    <property type="term" value="F:ATP binding"/>
    <property type="evidence" value="ECO:0007669"/>
    <property type="project" value="InterPro"/>
</dbReference>
<evidence type="ECO:0000313" key="2">
    <source>
        <dbReference type="EMBL" id="GCE03493.1"/>
    </source>
</evidence>
<dbReference type="InterPro" id="IPR011009">
    <property type="entry name" value="Kinase-like_dom_sf"/>
</dbReference>
<dbReference type="GO" id="GO:0005737">
    <property type="term" value="C:cytoplasm"/>
    <property type="evidence" value="ECO:0007669"/>
    <property type="project" value="TreeGrafter"/>
</dbReference>
<dbReference type="CDD" id="cd14014">
    <property type="entry name" value="STKc_PknB_like"/>
    <property type="match status" value="1"/>
</dbReference>
<evidence type="ECO:0000313" key="3">
    <source>
        <dbReference type="Proteomes" id="UP000287224"/>
    </source>
</evidence>
<organism evidence="2 3">
    <name type="scientific">Dictyobacter aurantiacus</name>
    <dbReference type="NCBI Taxonomy" id="1936993"/>
    <lineage>
        <taxon>Bacteria</taxon>
        <taxon>Bacillati</taxon>
        <taxon>Chloroflexota</taxon>
        <taxon>Ktedonobacteria</taxon>
        <taxon>Ktedonobacterales</taxon>
        <taxon>Dictyobacteraceae</taxon>
        <taxon>Dictyobacter</taxon>
    </lineage>
</organism>
<dbReference type="AlphaFoldDB" id="A0A401Z9K5"/>
<dbReference type="Gene3D" id="1.10.510.10">
    <property type="entry name" value="Transferase(Phosphotransferase) domain 1"/>
    <property type="match status" value="1"/>
</dbReference>
<dbReference type="SUPFAM" id="SSF56112">
    <property type="entry name" value="Protein kinase-like (PK-like)"/>
    <property type="match status" value="1"/>
</dbReference>
<accession>A0A401Z9K5</accession>
<dbReference type="Pfam" id="PF00069">
    <property type="entry name" value="Pkinase"/>
    <property type="match status" value="1"/>
</dbReference>
<proteinExistence type="predicted"/>
<dbReference type="PANTHER" id="PTHR24348">
    <property type="entry name" value="SERINE/THREONINE-PROTEIN KINASE UNC-51-RELATED"/>
    <property type="match status" value="1"/>
</dbReference>
<dbReference type="InterPro" id="IPR000719">
    <property type="entry name" value="Prot_kinase_dom"/>
</dbReference>
<comment type="caution">
    <text evidence="2">The sequence shown here is derived from an EMBL/GenBank/DDBJ whole genome shotgun (WGS) entry which is preliminary data.</text>
</comment>
<dbReference type="Gene3D" id="3.30.200.20">
    <property type="entry name" value="Phosphorylase Kinase, domain 1"/>
    <property type="match status" value="1"/>
</dbReference>
<evidence type="ECO:0000259" key="1">
    <source>
        <dbReference type="PROSITE" id="PS50011"/>
    </source>
</evidence>
<name>A0A401Z9K5_9CHLR</name>
<dbReference type="PROSITE" id="PS50011">
    <property type="entry name" value="PROTEIN_KINASE_DOM"/>
    <property type="match status" value="1"/>
</dbReference>
<keyword evidence="3" id="KW-1185">Reference proteome</keyword>
<dbReference type="Proteomes" id="UP000287224">
    <property type="component" value="Unassembled WGS sequence"/>
</dbReference>
<dbReference type="EMBL" id="BIFQ01000001">
    <property type="protein sequence ID" value="GCE03493.1"/>
    <property type="molecule type" value="Genomic_DNA"/>
</dbReference>
<dbReference type="OrthoDB" id="9802613at2"/>
<dbReference type="InterPro" id="IPR045269">
    <property type="entry name" value="Atg1-like"/>
</dbReference>
<dbReference type="RefSeq" id="WP_160145622.1">
    <property type="nucleotide sequence ID" value="NZ_BIFQ01000001.1"/>
</dbReference>
<sequence>MEIYNDPYLGQMIRGYRLEERLGQSNVTRLYRAQTRDPWQTPRLSFMLLPLSHTLSEPARERFLTRFFNEAKRCVKLRHSALFPLFGYGLQKDYCYLILPDIVGGTLAFHLKRQIRWNPSDIPHILTPVAHALDYMHGQGLVYEYLNPSNIFLSDRQPPCVLGVRLEHILCQAGLGDEHEREDAPLRNIAGTPLGLAEYLAPEVIKGGPIDARADVYTLGILLFELLSGRPPYRGSSHTETAYLHLQGPLPSLHSIVPDIPPGLEIVVDRALHYNPQCRFSTPGELIQAYERALNKYQQTEQAVRHEQSGKLTPLMPFPPIPLERKQAIETMVQEIHQRIEKILASQLEKKAYEIDC</sequence>
<dbReference type="GO" id="GO:0004674">
    <property type="term" value="F:protein serine/threonine kinase activity"/>
    <property type="evidence" value="ECO:0007669"/>
    <property type="project" value="InterPro"/>
</dbReference>
<gene>
    <name evidence="2" type="ORF">KDAU_08220</name>
</gene>
<reference evidence="3" key="1">
    <citation type="submission" date="2018-12" db="EMBL/GenBank/DDBJ databases">
        <title>Tengunoibacter tsumagoiensis gen. nov., sp. nov., Dictyobacter kobayashii sp. nov., D. alpinus sp. nov., and D. joshuensis sp. nov. and description of Dictyobacteraceae fam. nov. within the order Ktedonobacterales isolated from Tengu-no-mugimeshi.</title>
        <authorList>
            <person name="Wang C.M."/>
            <person name="Zheng Y."/>
            <person name="Sakai Y."/>
            <person name="Toyoda A."/>
            <person name="Minakuchi Y."/>
            <person name="Abe K."/>
            <person name="Yokota A."/>
            <person name="Yabe S."/>
        </authorList>
    </citation>
    <scope>NUCLEOTIDE SEQUENCE [LARGE SCALE GENOMIC DNA]</scope>
    <source>
        <strain evidence="3">S-27</strain>
    </source>
</reference>